<evidence type="ECO:0000256" key="2">
    <source>
        <dbReference type="SAM" id="SignalP"/>
    </source>
</evidence>
<dbReference type="EMBL" id="JAULSV010000003">
    <property type="protein sequence ID" value="KAK0649111.1"/>
    <property type="molecule type" value="Genomic_DNA"/>
</dbReference>
<dbReference type="Proteomes" id="UP001174936">
    <property type="component" value="Unassembled WGS sequence"/>
</dbReference>
<comment type="caution">
    <text evidence="3">The sequence shown here is derived from an EMBL/GenBank/DDBJ whole genome shotgun (WGS) entry which is preliminary data.</text>
</comment>
<name>A0AA39YAM2_9PEZI</name>
<proteinExistence type="predicted"/>
<keyword evidence="2" id="KW-0732">Signal</keyword>
<evidence type="ECO:0000313" key="3">
    <source>
        <dbReference type="EMBL" id="KAK0649111.1"/>
    </source>
</evidence>
<sequence length="198" mass="21553">MSWASVAYLRCVCLAGVEGISLTSHRDEGACGIGDRPGQDHPSQAKKVCGEDWKSDRRRGQNRKISLSAKPEGSFAFSVKAGKGDDSCSCLAFSYLSWLLLRAAALHALHVPLMGTKPFARVQSYLPKSATQHPLSVALVWRSPFAIPCTSQLDRCSSLVLPGQLRIGRRRGIHYRLERPVLGVEGGVIKQPILSAPF</sequence>
<feature type="signal peptide" evidence="2">
    <location>
        <begin position="1"/>
        <end position="19"/>
    </location>
</feature>
<organism evidence="3 4">
    <name type="scientific">Cercophora newfieldiana</name>
    <dbReference type="NCBI Taxonomy" id="92897"/>
    <lineage>
        <taxon>Eukaryota</taxon>
        <taxon>Fungi</taxon>
        <taxon>Dikarya</taxon>
        <taxon>Ascomycota</taxon>
        <taxon>Pezizomycotina</taxon>
        <taxon>Sordariomycetes</taxon>
        <taxon>Sordariomycetidae</taxon>
        <taxon>Sordariales</taxon>
        <taxon>Lasiosphaeriaceae</taxon>
        <taxon>Cercophora</taxon>
    </lineage>
</organism>
<dbReference type="AlphaFoldDB" id="A0AA39YAM2"/>
<evidence type="ECO:0000256" key="1">
    <source>
        <dbReference type="SAM" id="MobiDB-lite"/>
    </source>
</evidence>
<feature type="compositionally biased region" description="Basic and acidic residues" evidence="1">
    <location>
        <begin position="48"/>
        <end position="59"/>
    </location>
</feature>
<feature type="chain" id="PRO_5041338496" evidence="2">
    <location>
        <begin position="20"/>
        <end position="198"/>
    </location>
</feature>
<reference evidence="3" key="1">
    <citation type="submission" date="2023-06" db="EMBL/GenBank/DDBJ databases">
        <title>Genome-scale phylogeny and comparative genomics of the fungal order Sordariales.</title>
        <authorList>
            <consortium name="Lawrence Berkeley National Laboratory"/>
            <person name="Hensen N."/>
            <person name="Bonometti L."/>
            <person name="Westerberg I."/>
            <person name="Brannstrom I.O."/>
            <person name="Guillou S."/>
            <person name="Cros-Aarteil S."/>
            <person name="Calhoun S."/>
            <person name="Haridas S."/>
            <person name="Kuo A."/>
            <person name="Mondo S."/>
            <person name="Pangilinan J."/>
            <person name="Riley R."/>
            <person name="Labutti K."/>
            <person name="Andreopoulos B."/>
            <person name="Lipzen A."/>
            <person name="Chen C."/>
            <person name="Yanf M."/>
            <person name="Daum C."/>
            <person name="Ng V."/>
            <person name="Clum A."/>
            <person name="Steindorff A."/>
            <person name="Ohm R."/>
            <person name="Martin F."/>
            <person name="Silar P."/>
            <person name="Natvig D."/>
            <person name="Lalanne C."/>
            <person name="Gautier V."/>
            <person name="Ament-Velasquez S.L."/>
            <person name="Kruys A."/>
            <person name="Hutchinson M.I."/>
            <person name="Powell A.J."/>
            <person name="Barry K."/>
            <person name="Miller A.N."/>
            <person name="Grigoriev I.V."/>
            <person name="Debuchy R."/>
            <person name="Gladieux P."/>
            <person name="Thoren M.H."/>
            <person name="Johannesson H."/>
        </authorList>
    </citation>
    <scope>NUCLEOTIDE SEQUENCE</scope>
    <source>
        <strain evidence="3">SMH2532-1</strain>
    </source>
</reference>
<keyword evidence="4" id="KW-1185">Reference proteome</keyword>
<gene>
    <name evidence="3" type="ORF">B0T16DRAFT_125818</name>
</gene>
<feature type="region of interest" description="Disordered" evidence="1">
    <location>
        <begin position="33"/>
        <end position="64"/>
    </location>
</feature>
<accession>A0AA39YAM2</accession>
<evidence type="ECO:0000313" key="4">
    <source>
        <dbReference type="Proteomes" id="UP001174936"/>
    </source>
</evidence>
<protein>
    <submittedName>
        <fullName evidence="3">Uncharacterized protein</fullName>
    </submittedName>
</protein>